<evidence type="ECO:0000256" key="1">
    <source>
        <dbReference type="SAM" id="Phobius"/>
    </source>
</evidence>
<keyword evidence="1" id="KW-1133">Transmembrane helix</keyword>
<keyword evidence="1" id="KW-0812">Transmembrane</keyword>
<dbReference type="Proteomes" id="UP001597185">
    <property type="component" value="Unassembled WGS sequence"/>
</dbReference>
<keyword evidence="3" id="KW-1185">Reference proteome</keyword>
<evidence type="ECO:0000313" key="2">
    <source>
        <dbReference type="EMBL" id="MFD1570415.1"/>
    </source>
</evidence>
<gene>
    <name evidence="2" type="ORF">ACFR9T_07390</name>
</gene>
<accession>A0ABD6BZV5</accession>
<organism evidence="2 3">
    <name type="scientific">Halorubrum laminariae</name>
    <dbReference type="NCBI Taxonomy" id="1433523"/>
    <lineage>
        <taxon>Archaea</taxon>
        <taxon>Methanobacteriati</taxon>
        <taxon>Methanobacteriota</taxon>
        <taxon>Stenosarchaea group</taxon>
        <taxon>Halobacteria</taxon>
        <taxon>Halobacteriales</taxon>
        <taxon>Haloferacaceae</taxon>
        <taxon>Halorubrum</taxon>
    </lineage>
</organism>
<evidence type="ECO:0008006" key="4">
    <source>
        <dbReference type="Google" id="ProtNLM"/>
    </source>
</evidence>
<protein>
    <recommendedName>
        <fullName evidence="4">HTH marR-type domain-containing protein</fullName>
    </recommendedName>
</protein>
<dbReference type="RefSeq" id="WP_256419238.1">
    <property type="nucleotide sequence ID" value="NZ_JANHDL010000014.1"/>
</dbReference>
<sequence length="222" mass="24533">MVSRIALLSENEILRTVVGTAAVLVVLVRFTEMTLRTVVPIAFIFTAVMAHDALDEGTASPGGTNWLFYGGSLVIAGIYLAVVDLTPWVGGLLALAGLWFVFDGATTIRYGASETTHEYVSDFDDELGETMLRMQTLNGVYQALKNAPEPQTTEELATELDLTESRVERALGFLESDGRIEQTANQYRADASRWGRLTPIVEFFVWLPRRALRPFRRVAATV</sequence>
<reference evidence="2 3" key="1">
    <citation type="journal article" date="2019" name="Int. J. Syst. Evol. Microbiol.">
        <title>The Global Catalogue of Microorganisms (GCM) 10K type strain sequencing project: providing services to taxonomists for standard genome sequencing and annotation.</title>
        <authorList>
            <consortium name="The Broad Institute Genomics Platform"/>
            <consortium name="The Broad Institute Genome Sequencing Center for Infectious Disease"/>
            <person name="Wu L."/>
            <person name="Ma J."/>
        </authorList>
    </citation>
    <scope>NUCLEOTIDE SEQUENCE [LARGE SCALE GENOMIC DNA]</scope>
    <source>
        <strain evidence="2 3">CGMCC 1.12689</strain>
    </source>
</reference>
<dbReference type="SUPFAM" id="SSF46785">
    <property type="entry name" value="Winged helix' DNA-binding domain"/>
    <property type="match status" value="1"/>
</dbReference>
<dbReference type="EMBL" id="JBHUDB010000003">
    <property type="protein sequence ID" value="MFD1570415.1"/>
    <property type="molecule type" value="Genomic_DNA"/>
</dbReference>
<comment type="caution">
    <text evidence="2">The sequence shown here is derived from an EMBL/GenBank/DDBJ whole genome shotgun (WGS) entry which is preliminary data.</text>
</comment>
<keyword evidence="1" id="KW-0472">Membrane</keyword>
<evidence type="ECO:0000313" key="3">
    <source>
        <dbReference type="Proteomes" id="UP001597185"/>
    </source>
</evidence>
<feature type="transmembrane region" description="Helical" evidence="1">
    <location>
        <begin position="66"/>
        <end position="82"/>
    </location>
</feature>
<feature type="transmembrane region" description="Helical" evidence="1">
    <location>
        <begin position="12"/>
        <end position="31"/>
    </location>
</feature>
<dbReference type="InterPro" id="IPR036390">
    <property type="entry name" value="WH_DNA-bd_sf"/>
</dbReference>
<name>A0ABD6BZV5_9EURY</name>
<feature type="transmembrane region" description="Helical" evidence="1">
    <location>
        <begin position="37"/>
        <end position="54"/>
    </location>
</feature>
<proteinExistence type="predicted"/>
<dbReference type="AlphaFoldDB" id="A0ABD6BZV5"/>